<evidence type="ECO:0000313" key="2">
    <source>
        <dbReference type="Proteomes" id="UP000177740"/>
    </source>
</evidence>
<protein>
    <submittedName>
        <fullName evidence="1">Uncharacterized protein</fullName>
    </submittedName>
</protein>
<sequence>MNELNQILNCEDLNKGRISEAREKAQKEVLKRKTELFSALEKKSEVSEDEIKKLDDSTKKKMIEIESEIQRELKKDLEKIGEKKKNNLNKAVEHIIKILFK</sequence>
<accession>A0A1G2EQ13</accession>
<dbReference type="Gene3D" id="1.20.5.2950">
    <property type="match status" value="1"/>
</dbReference>
<organism evidence="1 2">
    <name type="scientific">Candidatus Nealsonbacteria bacterium RIFOXYB1_FULL_40_15</name>
    <dbReference type="NCBI Taxonomy" id="1801677"/>
    <lineage>
        <taxon>Bacteria</taxon>
        <taxon>Candidatus Nealsoniibacteriota</taxon>
    </lineage>
</organism>
<evidence type="ECO:0000313" key="1">
    <source>
        <dbReference type="EMBL" id="OGZ27430.1"/>
    </source>
</evidence>
<reference evidence="1 2" key="1">
    <citation type="journal article" date="2016" name="Nat. Commun.">
        <title>Thousands of microbial genomes shed light on interconnected biogeochemical processes in an aquifer system.</title>
        <authorList>
            <person name="Anantharaman K."/>
            <person name="Brown C.T."/>
            <person name="Hug L.A."/>
            <person name="Sharon I."/>
            <person name="Castelle C.J."/>
            <person name="Probst A.J."/>
            <person name="Thomas B.C."/>
            <person name="Singh A."/>
            <person name="Wilkins M.J."/>
            <person name="Karaoz U."/>
            <person name="Brodie E.L."/>
            <person name="Williams K.H."/>
            <person name="Hubbard S.S."/>
            <person name="Banfield J.F."/>
        </authorList>
    </citation>
    <scope>NUCLEOTIDE SEQUENCE [LARGE SCALE GENOMIC DNA]</scope>
</reference>
<dbReference type="EMBL" id="MHMM01000006">
    <property type="protein sequence ID" value="OGZ27430.1"/>
    <property type="molecule type" value="Genomic_DNA"/>
</dbReference>
<proteinExistence type="predicted"/>
<name>A0A1G2EQ13_9BACT</name>
<dbReference type="AlphaFoldDB" id="A0A1G2EQ13"/>
<gene>
    <name evidence="1" type="ORF">A2365_03065</name>
</gene>
<comment type="caution">
    <text evidence="1">The sequence shown here is derived from an EMBL/GenBank/DDBJ whole genome shotgun (WGS) entry which is preliminary data.</text>
</comment>
<dbReference type="Proteomes" id="UP000177740">
    <property type="component" value="Unassembled WGS sequence"/>
</dbReference>
<dbReference type="STRING" id="1801677.A2365_03065"/>